<organism evidence="2 4">
    <name type="scientific">Nitrosomonas communis</name>
    <dbReference type="NCBI Taxonomy" id="44574"/>
    <lineage>
        <taxon>Bacteria</taxon>
        <taxon>Pseudomonadati</taxon>
        <taxon>Pseudomonadota</taxon>
        <taxon>Betaproteobacteria</taxon>
        <taxon>Nitrosomonadales</taxon>
        <taxon>Nitrosomonadaceae</taxon>
        <taxon>Nitrosomonas</taxon>
    </lineage>
</organism>
<evidence type="ECO:0000313" key="4">
    <source>
        <dbReference type="Proteomes" id="UP000034156"/>
    </source>
</evidence>
<reference evidence="4" key="1">
    <citation type="submission" date="2015-05" db="EMBL/GenBank/DDBJ databases">
        <title>Draft genome of Nitrosomonas communis strain Nm2.</title>
        <authorList>
            <person name="Kozlowski J.A."/>
            <person name="Kits K.D."/>
            <person name="Stein L.Y."/>
        </authorList>
    </citation>
    <scope>NUCLEOTIDE SEQUENCE [LARGE SCALE GENOMIC DNA]</scope>
    <source>
        <strain evidence="4">Nm2</strain>
    </source>
</reference>
<dbReference type="EMBL" id="VNHT01000087">
    <property type="protein sequence ID" value="TYP74448.1"/>
    <property type="molecule type" value="Genomic_DNA"/>
</dbReference>
<accession>A0A0F7KH06</accession>
<dbReference type="AlphaFoldDB" id="A0A0F7KH06"/>
<name>A0A0F7KH06_9PROT</name>
<sequence>MNGLVESVIAETQDISRTEIDEEQVRAFDAEADFIGLSISLLIEVGSYVCVVGNLYPVKTRSWNRDQAILGDDLVRLYKLIDGLLDQTCKHRREISFVLGRLAFECIINLRYLIAYASEELFFSYRRYSLQHERQLLERIKVNIEVRGGQGLTIERRMINSIE</sequence>
<dbReference type="PATRIC" id="fig|44574.3.peg.2493"/>
<reference evidence="2 4" key="2">
    <citation type="journal article" date="2016" name="Genome Announc.">
        <title>Genome Sequence of Nitrosomonas communis Strain Nm2, a Mesophilic Ammonia-Oxidizing Bacterium Isolated from Mediterranean Soil.</title>
        <authorList>
            <person name="Kozlowski J.A."/>
            <person name="Kits K.D."/>
            <person name="Stein L.Y."/>
        </authorList>
    </citation>
    <scope>NUCLEOTIDE SEQUENCE [LARGE SCALE GENOMIC DNA]</scope>
    <source>
        <strain evidence="2 4">Nm2</strain>
    </source>
</reference>
<protein>
    <submittedName>
        <fullName evidence="2">Uncharacterized protein</fullName>
    </submittedName>
</protein>
<evidence type="ECO:0000256" key="1">
    <source>
        <dbReference type="SAM" id="Phobius"/>
    </source>
</evidence>
<dbReference type="Proteomes" id="UP000324176">
    <property type="component" value="Unassembled WGS sequence"/>
</dbReference>
<feature type="transmembrane region" description="Helical" evidence="1">
    <location>
        <begin position="34"/>
        <end position="56"/>
    </location>
</feature>
<keyword evidence="1" id="KW-0812">Transmembrane</keyword>
<reference evidence="3 5" key="3">
    <citation type="submission" date="2019-07" db="EMBL/GenBank/DDBJ databases">
        <title>Active sludge and wastewater microbial communities from Klosterneuburg, Austria.</title>
        <authorList>
            <person name="Wagner M."/>
        </authorList>
    </citation>
    <scope>NUCLEOTIDE SEQUENCE [LARGE SCALE GENOMIC DNA]</scope>
    <source>
        <strain evidence="3 5">Nm2</strain>
    </source>
</reference>
<dbReference type="EMBL" id="CP011451">
    <property type="protein sequence ID" value="AKH38109.1"/>
    <property type="molecule type" value="Genomic_DNA"/>
</dbReference>
<evidence type="ECO:0000313" key="3">
    <source>
        <dbReference type="EMBL" id="TYP74448.1"/>
    </source>
</evidence>
<evidence type="ECO:0000313" key="2">
    <source>
        <dbReference type="EMBL" id="AKH38109.1"/>
    </source>
</evidence>
<keyword evidence="4" id="KW-1185">Reference proteome</keyword>
<proteinExistence type="predicted"/>
<evidence type="ECO:0000313" key="5">
    <source>
        <dbReference type="Proteomes" id="UP000324176"/>
    </source>
</evidence>
<keyword evidence="1" id="KW-1133">Transmembrane helix</keyword>
<dbReference type="OrthoDB" id="8265273at2"/>
<gene>
    <name evidence="2" type="ORF">AAW31_10245</name>
    <name evidence="3" type="ORF">BCL69_10872</name>
</gene>
<dbReference type="Proteomes" id="UP000034156">
    <property type="component" value="Chromosome"/>
</dbReference>
<dbReference type="KEGG" id="nco:AAW31_10245"/>
<keyword evidence="1" id="KW-0472">Membrane</keyword>